<sequence length="788" mass="88531">MGYKVLKQGWRLIAILAIGFSSGCSGNEKIKGIDLDEVGYGSSVFSVLKGEDYESEALKLPEGVGEDITVKIKDVRNFSTKESEPLFFESCEVIGWSSPVDLNTDKTMEAVLAKYNPVQKATLSVDASTGKLILYGAGTKNIPAAVYLVDLEISSGGVTQIKEGVCRIQLKDNSAKAVTVSATWGTTDSDKAPADVSSKELSEEELQEFAGALGSAYNKNYGYLILKVKDRRNQSISWKDRWVTRTNKNNFETANPWAEIIYTDEAVIVPYPVPSYPVVSQSTGNAVQYKVEKANTAFRKDLFFDCNLSVTQKGVFEIECRLTDSEVQGKATVLPSGKKLFFPVQDDLRSMDFYDDNSRLSYHRMVSSENFVVFWEKGFGDDPKSAPPLNGVDMTVDLDDLLEKGERFYKLYHDSLNFVTPGNSNVDSIRMMVIVHYTTTWTAYGGGYDDVIGALWVNPATMKPVGQTIAHEFGHSFQYQVYCDDPNKEAGFRQGQSGTSQDGNSFWEMCAQHMAWQNIALFPEWNCDVPIYLANHHRGFMHEWLRYQAFYLMEYWRMKHGEDMLGRVWRESESHEDPITAYKRIAGLSQDQFNAEVWESACHDITWDYPLGGYLRRIVDRQSEADRQTWYTHKTRLIAENGYYRSYPDTVTADHGTEQNIAFTPHDYGYNAFQLSVPEGGTTVTAEFEGITGDSRYRTVGDSKAGWRFGFVGVQGSWTPVYGDMGEATGTAPQASVSFTVPGGGLKQLWFVVSGAPTRHEPHVWDDDVGNDEEYPYRVKFVNTEVKN</sequence>
<reference evidence="1" key="2">
    <citation type="submission" date="2022-01" db="EMBL/GenBank/DDBJ databases">
        <title>Collection of gut derived symbiotic bacterial strains cultured from healthy donors.</title>
        <authorList>
            <person name="Lin H."/>
            <person name="Kohout C."/>
            <person name="Waligurski E."/>
            <person name="Pamer E.G."/>
        </authorList>
    </citation>
    <scope>NUCLEOTIDE SEQUENCE</scope>
    <source>
        <strain evidence="1">DFI.1.149</strain>
    </source>
</reference>
<evidence type="ECO:0000313" key="3">
    <source>
        <dbReference type="Proteomes" id="UP000284434"/>
    </source>
</evidence>
<comment type="caution">
    <text evidence="2">The sequence shown here is derived from an EMBL/GenBank/DDBJ whole genome shotgun (WGS) entry which is preliminary data.</text>
</comment>
<proteinExistence type="predicted"/>
<evidence type="ECO:0000313" key="2">
    <source>
        <dbReference type="EMBL" id="RGY05864.1"/>
    </source>
</evidence>
<dbReference type="PROSITE" id="PS51257">
    <property type="entry name" value="PROKAR_LIPOPROTEIN"/>
    <property type="match status" value="1"/>
</dbReference>
<accession>A0A413IAR1</accession>
<dbReference type="RefSeq" id="WP_118104057.1">
    <property type="nucleotide sequence ID" value="NZ_JADMYR010000020.1"/>
</dbReference>
<dbReference type="AlphaFoldDB" id="A0A413IAR1"/>
<dbReference type="Pfam" id="PF19527">
    <property type="entry name" value="DUF6055"/>
    <property type="match status" value="1"/>
</dbReference>
<reference evidence="2 3" key="1">
    <citation type="submission" date="2018-08" db="EMBL/GenBank/DDBJ databases">
        <title>A genome reference for cultivated species of the human gut microbiota.</title>
        <authorList>
            <person name="Zou Y."/>
            <person name="Xue W."/>
            <person name="Luo G."/>
        </authorList>
    </citation>
    <scope>NUCLEOTIDE SEQUENCE [LARGE SCALE GENOMIC DNA]</scope>
    <source>
        <strain evidence="2 3">OF03-11</strain>
    </source>
</reference>
<gene>
    <name evidence="2" type="ORF">DXA53_11235</name>
    <name evidence="1" type="ORF">L0P03_13415</name>
</gene>
<dbReference type="Proteomes" id="UP001199750">
    <property type="component" value="Unassembled WGS sequence"/>
</dbReference>
<name>A0A413IAR1_9BACT</name>
<dbReference type="Proteomes" id="UP000284434">
    <property type="component" value="Unassembled WGS sequence"/>
</dbReference>
<organism evidence="2 3">
    <name type="scientific">Odoribacter splanchnicus</name>
    <dbReference type="NCBI Taxonomy" id="28118"/>
    <lineage>
        <taxon>Bacteria</taxon>
        <taxon>Pseudomonadati</taxon>
        <taxon>Bacteroidota</taxon>
        <taxon>Bacteroidia</taxon>
        <taxon>Bacteroidales</taxon>
        <taxon>Odoribacteraceae</taxon>
        <taxon>Odoribacter</taxon>
    </lineage>
</organism>
<dbReference type="EMBL" id="QSCO01000015">
    <property type="protein sequence ID" value="RGY05864.1"/>
    <property type="molecule type" value="Genomic_DNA"/>
</dbReference>
<protein>
    <submittedName>
        <fullName evidence="1">DUF6055 domain-containing protein</fullName>
    </submittedName>
</protein>
<dbReference type="EMBL" id="JAKNDN010000026">
    <property type="protein sequence ID" value="MCG4960839.1"/>
    <property type="molecule type" value="Genomic_DNA"/>
</dbReference>
<evidence type="ECO:0000313" key="1">
    <source>
        <dbReference type="EMBL" id="MCG4960839.1"/>
    </source>
</evidence>
<dbReference type="InterPro" id="IPR045690">
    <property type="entry name" value="DUF6055"/>
</dbReference>